<reference evidence="2" key="1">
    <citation type="submission" date="2014-03" db="EMBL/GenBank/DDBJ databases">
        <title>The Genome Sequence of Puccinia striiformis f. sp. tritici PST-78.</title>
        <authorList>
            <consortium name="The Broad Institute Genome Sequencing Platform"/>
            <person name="Cuomo C."/>
            <person name="Hulbert S."/>
            <person name="Chen X."/>
            <person name="Walker B."/>
            <person name="Young S.K."/>
            <person name="Zeng Q."/>
            <person name="Gargeya S."/>
            <person name="Fitzgerald M."/>
            <person name="Haas B."/>
            <person name="Abouelleil A."/>
            <person name="Alvarado L."/>
            <person name="Arachchi H.M."/>
            <person name="Berlin A.M."/>
            <person name="Chapman S.B."/>
            <person name="Goldberg J."/>
            <person name="Griggs A."/>
            <person name="Gujja S."/>
            <person name="Hansen M."/>
            <person name="Howarth C."/>
            <person name="Imamovic A."/>
            <person name="Larimer J."/>
            <person name="McCowan C."/>
            <person name="Montmayeur A."/>
            <person name="Murphy C."/>
            <person name="Neiman D."/>
            <person name="Pearson M."/>
            <person name="Priest M."/>
            <person name="Roberts A."/>
            <person name="Saif S."/>
            <person name="Shea T."/>
            <person name="Sisk P."/>
            <person name="Sykes S."/>
            <person name="Wortman J."/>
            <person name="Nusbaum C."/>
            <person name="Birren B."/>
        </authorList>
    </citation>
    <scope>NUCLEOTIDE SEQUENCE [LARGE SCALE GENOMIC DNA]</scope>
    <source>
        <strain evidence="2">race PST-78</strain>
    </source>
</reference>
<comment type="caution">
    <text evidence="1">The sequence shown here is derived from an EMBL/GenBank/DDBJ whole genome shotgun (WGS) entry which is preliminary data.</text>
</comment>
<evidence type="ECO:0000313" key="1">
    <source>
        <dbReference type="EMBL" id="KNE94026.1"/>
    </source>
</evidence>
<gene>
    <name evidence="1" type="ORF">PSTG_12602</name>
</gene>
<accession>A0A0L0V4C7</accession>
<organism evidence="1 2">
    <name type="scientific">Puccinia striiformis f. sp. tritici PST-78</name>
    <dbReference type="NCBI Taxonomy" id="1165861"/>
    <lineage>
        <taxon>Eukaryota</taxon>
        <taxon>Fungi</taxon>
        <taxon>Dikarya</taxon>
        <taxon>Basidiomycota</taxon>
        <taxon>Pucciniomycotina</taxon>
        <taxon>Pucciniomycetes</taxon>
        <taxon>Pucciniales</taxon>
        <taxon>Pucciniaceae</taxon>
        <taxon>Puccinia</taxon>
    </lineage>
</organism>
<protein>
    <submittedName>
        <fullName evidence="1">Uncharacterized protein</fullName>
    </submittedName>
</protein>
<sequence>MNFLFQNIFPNKSEAGKILVSVLTNHYLSIRPNPITHEEFNLARMFDMRDKDFKQAGDRASVGQFSRHLSVGQGTVIKASQQVIGSNQQSLKQIHCLAESSQASRNICRPPRRRIQRMCWIWNNYSLTPETQAQWQGLLGPQETVLDQRPGYLTRGVCSALVYECHCVCLFYTPVL</sequence>
<name>A0A0L0V4C7_9BASI</name>
<dbReference type="Proteomes" id="UP000054564">
    <property type="component" value="Unassembled WGS sequence"/>
</dbReference>
<evidence type="ECO:0000313" key="2">
    <source>
        <dbReference type="Proteomes" id="UP000054564"/>
    </source>
</evidence>
<dbReference type="EMBL" id="AJIL01000125">
    <property type="protein sequence ID" value="KNE94026.1"/>
    <property type="molecule type" value="Genomic_DNA"/>
</dbReference>
<dbReference type="AlphaFoldDB" id="A0A0L0V4C7"/>
<keyword evidence="2" id="KW-1185">Reference proteome</keyword>
<proteinExistence type="predicted"/>